<keyword evidence="7 8" id="KW-0464">Manganese</keyword>
<dbReference type="RefSeq" id="WP_004617364.1">
    <property type="nucleotide sequence ID" value="NZ_ACXX02000002.1"/>
</dbReference>
<evidence type="ECO:0000256" key="2">
    <source>
        <dbReference type="ARBA" id="ARBA00022475"/>
    </source>
</evidence>
<evidence type="ECO:0000313" key="9">
    <source>
        <dbReference type="EMBL" id="EGD49170.1"/>
    </source>
</evidence>
<proteinExistence type="inferred from homology"/>
<keyword evidence="10" id="KW-1185">Reference proteome</keyword>
<dbReference type="Pfam" id="PF02659">
    <property type="entry name" value="Mntp"/>
    <property type="match status" value="1"/>
</dbReference>
<reference evidence="9" key="2">
    <citation type="submission" date="2011-01" db="EMBL/GenBank/DDBJ databases">
        <title>The Non-contiguous Finished genome of Clostridium papyrosolvens.</title>
        <authorList>
            <person name="Lucas S."/>
            <person name="Copeland A."/>
            <person name="Lapidus A."/>
            <person name="Cheng J.-F."/>
            <person name="Goodwin L."/>
            <person name="Pitluck S."/>
            <person name="Misra M."/>
            <person name="Chertkov O."/>
            <person name="Detter J.C."/>
            <person name="Han C."/>
            <person name="Tapia R."/>
            <person name="Land M."/>
            <person name="Hauser L."/>
            <person name="Kyrpides N."/>
            <person name="Ivanova N."/>
            <person name="Pagani I."/>
            <person name="Mouttaki H."/>
            <person name="He Z."/>
            <person name="Zhou J."/>
            <person name="Hemme C.L."/>
            <person name="Woyke T."/>
        </authorList>
    </citation>
    <scope>NUCLEOTIDE SEQUENCE [LARGE SCALE GENOMIC DNA]</scope>
    <source>
        <strain evidence="9">DSM 2782</strain>
    </source>
</reference>
<name>F1T9I8_9FIRM</name>
<evidence type="ECO:0000313" key="10">
    <source>
        <dbReference type="Proteomes" id="UP000003860"/>
    </source>
</evidence>
<keyword evidence="3 8" id="KW-0812">Transmembrane</keyword>
<dbReference type="HAMAP" id="MF_01521">
    <property type="entry name" value="MntP_pump"/>
    <property type="match status" value="1"/>
</dbReference>
<evidence type="ECO:0000256" key="7">
    <source>
        <dbReference type="ARBA" id="ARBA00023211"/>
    </source>
</evidence>
<evidence type="ECO:0000256" key="4">
    <source>
        <dbReference type="ARBA" id="ARBA00022989"/>
    </source>
</evidence>
<gene>
    <name evidence="8" type="primary">mntP</name>
    <name evidence="9" type="ORF">Cpap_3600</name>
</gene>
<feature type="transmembrane region" description="Helical" evidence="8">
    <location>
        <begin position="98"/>
        <end position="120"/>
    </location>
</feature>
<accession>F1T9I8</accession>
<evidence type="ECO:0000256" key="8">
    <source>
        <dbReference type="HAMAP-Rule" id="MF_01521"/>
    </source>
</evidence>
<feature type="transmembrane region" description="Helical" evidence="8">
    <location>
        <begin position="6"/>
        <end position="27"/>
    </location>
</feature>
<dbReference type="eggNOG" id="COG1971">
    <property type="taxonomic scope" value="Bacteria"/>
</dbReference>
<comment type="subcellular location">
    <subcellularLocation>
        <location evidence="8">Cell membrane</location>
        <topology evidence="8">Multi-pass membrane protein</topology>
    </subcellularLocation>
</comment>
<keyword evidence="1 8" id="KW-0813">Transport</keyword>
<comment type="function">
    <text evidence="8">Probably functions as a manganese efflux pump.</text>
</comment>
<dbReference type="GO" id="GO:0005384">
    <property type="term" value="F:manganese ion transmembrane transporter activity"/>
    <property type="evidence" value="ECO:0007669"/>
    <property type="project" value="UniProtKB-UniRule"/>
</dbReference>
<dbReference type="AlphaFoldDB" id="F1T9I8"/>
<feature type="transmembrane region" description="Helical" evidence="8">
    <location>
        <begin position="70"/>
        <end position="86"/>
    </location>
</feature>
<protein>
    <recommendedName>
        <fullName evidence="8">Putative manganese efflux pump MntP</fullName>
    </recommendedName>
</protein>
<reference evidence="9" key="1">
    <citation type="submission" date="2009-07" db="EMBL/GenBank/DDBJ databases">
        <authorList>
            <consortium name="US DOE Joint Genome Institute (JGI-PGF)"/>
            <person name="Lucas S."/>
            <person name="Copeland A."/>
            <person name="Lapidus A."/>
            <person name="Glavina del Rio T."/>
            <person name="Tice H."/>
            <person name="Bruce D."/>
            <person name="Goodwin L."/>
            <person name="Pitluck S."/>
            <person name="Larimer F."/>
            <person name="Land M.L."/>
            <person name="Mouttaki H."/>
            <person name="He Z."/>
            <person name="Zhou J."/>
            <person name="Hemme C.L."/>
        </authorList>
    </citation>
    <scope>NUCLEOTIDE SEQUENCE</scope>
    <source>
        <strain evidence="9">DSM 2782</strain>
    </source>
</reference>
<evidence type="ECO:0000256" key="3">
    <source>
        <dbReference type="ARBA" id="ARBA00022692"/>
    </source>
</evidence>
<organism evidence="9 10">
    <name type="scientific">Ruminiclostridium papyrosolvens DSM 2782</name>
    <dbReference type="NCBI Taxonomy" id="588581"/>
    <lineage>
        <taxon>Bacteria</taxon>
        <taxon>Bacillati</taxon>
        <taxon>Bacillota</taxon>
        <taxon>Clostridia</taxon>
        <taxon>Eubacteriales</taxon>
        <taxon>Oscillospiraceae</taxon>
        <taxon>Ruminiclostridium</taxon>
    </lineage>
</organism>
<dbReference type="PANTHER" id="PTHR35529:SF1">
    <property type="entry name" value="MANGANESE EFFLUX PUMP MNTP-RELATED"/>
    <property type="match status" value="1"/>
</dbReference>
<dbReference type="InterPro" id="IPR022929">
    <property type="entry name" value="Put_MntP"/>
</dbReference>
<dbReference type="OrthoDB" id="9811590at2"/>
<comment type="similarity">
    <text evidence="8">Belongs to the MntP (TC 9.B.29) family.</text>
</comment>
<feature type="transmembrane region" description="Helical" evidence="8">
    <location>
        <begin position="132"/>
        <end position="153"/>
    </location>
</feature>
<evidence type="ECO:0000256" key="1">
    <source>
        <dbReference type="ARBA" id="ARBA00022448"/>
    </source>
</evidence>
<keyword evidence="5 8" id="KW-0406">Ion transport</keyword>
<dbReference type="Proteomes" id="UP000003860">
    <property type="component" value="Unassembled WGS sequence"/>
</dbReference>
<keyword evidence="4 8" id="KW-1133">Transmembrane helix</keyword>
<comment type="caution">
    <text evidence="9">The sequence shown here is derived from an EMBL/GenBank/DDBJ whole genome shotgun (WGS) entry which is preliminary data.</text>
</comment>
<dbReference type="GO" id="GO:0005886">
    <property type="term" value="C:plasma membrane"/>
    <property type="evidence" value="ECO:0007669"/>
    <property type="project" value="UniProtKB-SubCell"/>
</dbReference>
<sequence length="189" mass="20326">MSLTELILLAIGLSMDASAVSISNSLCIKKIKIKHILQMSIMFAVFQGIMPLLGYYAANSFESVIKKFDHWIAFILLIIIGGKMLHEAITADEEQDCSLFALTFKLLTVQAVATSIDALAVGVSLSALNVNILYSITIISAITFICCIAAILVSKRFGNLLGKRAGIVGGLILIGIGIKIFVQHMFFGG</sequence>
<keyword evidence="2 8" id="KW-1003">Cell membrane</keyword>
<dbReference type="EMBL" id="ACXX02000002">
    <property type="protein sequence ID" value="EGD49170.1"/>
    <property type="molecule type" value="Genomic_DNA"/>
</dbReference>
<feature type="transmembrane region" description="Helical" evidence="8">
    <location>
        <begin position="165"/>
        <end position="186"/>
    </location>
</feature>
<feature type="transmembrane region" description="Helical" evidence="8">
    <location>
        <begin position="39"/>
        <end position="58"/>
    </location>
</feature>
<dbReference type="PANTHER" id="PTHR35529">
    <property type="entry name" value="MANGANESE EFFLUX PUMP MNTP-RELATED"/>
    <property type="match status" value="1"/>
</dbReference>
<evidence type="ECO:0000256" key="5">
    <source>
        <dbReference type="ARBA" id="ARBA00023065"/>
    </source>
</evidence>
<dbReference type="InterPro" id="IPR003810">
    <property type="entry name" value="Mntp/YtaF"/>
</dbReference>
<keyword evidence="6 8" id="KW-0472">Membrane</keyword>
<evidence type="ECO:0000256" key="6">
    <source>
        <dbReference type="ARBA" id="ARBA00023136"/>
    </source>
</evidence>
<dbReference type="STRING" id="588581.Cpap_3600"/>